<protein>
    <submittedName>
        <fullName evidence="2">Uncharacterized protein</fullName>
    </submittedName>
</protein>
<organism evidence="2 3">
    <name type="scientific">Rhizophagus irregularis (strain DAOM 181602 / DAOM 197198 / MUCL 43194)</name>
    <name type="common">Arbuscular mycorrhizal fungus</name>
    <name type="synonym">Glomus intraradices</name>
    <dbReference type="NCBI Taxonomy" id="747089"/>
    <lineage>
        <taxon>Eukaryota</taxon>
        <taxon>Fungi</taxon>
        <taxon>Fungi incertae sedis</taxon>
        <taxon>Mucoromycota</taxon>
        <taxon>Glomeromycotina</taxon>
        <taxon>Glomeromycetes</taxon>
        <taxon>Glomerales</taxon>
        <taxon>Glomeraceae</taxon>
        <taxon>Rhizophagus</taxon>
    </lineage>
</organism>
<sequence length="85" mass="10369">MLSKMTESQYNFRPSFPFSVIILFWLFFSFDVSPIFPLILSISFLFRLIFTIYLFNMQLLLTKFFLIVITLIAHYIRFFFHQVCF</sequence>
<reference evidence="2 3" key="2">
    <citation type="journal article" date="2018" name="New Phytol.">
        <title>High intraspecific genome diversity in the model arbuscular mycorrhizal symbiont Rhizophagus irregularis.</title>
        <authorList>
            <person name="Chen E.C.H."/>
            <person name="Morin E."/>
            <person name="Beaudet D."/>
            <person name="Noel J."/>
            <person name="Yildirir G."/>
            <person name="Ndikumana S."/>
            <person name="Charron P."/>
            <person name="St-Onge C."/>
            <person name="Giorgi J."/>
            <person name="Kruger M."/>
            <person name="Marton T."/>
            <person name="Ropars J."/>
            <person name="Grigoriev I.V."/>
            <person name="Hainaut M."/>
            <person name="Henrissat B."/>
            <person name="Roux C."/>
            <person name="Martin F."/>
            <person name="Corradi N."/>
        </authorList>
    </citation>
    <scope>NUCLEOTIDE SEQUENCE [LARGE SCALE GENOMIC DNA]</scope>
    <source>
        <strain evidence="2 3">DAOM 197198</strain>
    </source>
</reference>
<feature type="transmembrane region" description="Helical" evidence="1">
    <location>
        <begin position="60"/>
        <end position="80"/>
    </location>
</feature>
<evidence type="ECO:0000313" key="3">
    <source>
        <dbReference type="Proteomes" id="UP000018888"/>
    </source>
</evidence>
<keyword evidence="1" id="KW-0472">Membrane</keyword>
<keyword evidence="1" id="KW-0812">Transmembrane</keyword>
<keyword evidence="1" id="KW-1133">Transmembrane helix</keyword>
<dbReference type="EMBL" id="AUPC02000019">
    <property type="protein sequence ID" value="POG80267.1"/>
    <property type="molecule type" value="Genomic_DNA"/>
</dbReference>
<name>A0A2P4QRJ1_RHIID</name>
<gene>
    <name evidence="2" type="ORF">GLOIN_2v1520006</name>
</gene>
<accession>A0A2P4QRJ1</accession>
<dbReference type="Proteomes" id="UP000018888">
    <property type="component" value="Unassembled WGS sequence"/>
</dbReference>
<proteinExistence type="predicted"/>
<keyword evidence="3" id="KW-1185">Reference proteome</keyword>
<evidence type="ECO:0000313" key="2">
    <source>
        <dbReference type="EMBL" id="POG80267.1"/>
    </source>
</evidence>
<comment type="caution">
    <text evidence="2">The sequence shown here is derived from an EMBL/GenBank/DDBJ whole genome shotgun (WGS) entry which is preliminary data.</text>
</comment>
<dbReference type="AlphaFoldDB" id="A0A2P4QRJ1"/>
<evidence type="ECO:0000256" key="1">
    <source>
        <dbReference type="SAM" id="Phobius"/>
    </source>
</evidence>
<reference evidence="2 3" key="1">
    <citation type="journal article" date="2013" name="Proc. Natl. Acad. Sci. U.S.A.">
        <title>Genome of an arbuscular mycorrhizal fungus provides insight into the oldest plant symbiosis.</title>
        <authorList>
            <person name="Tisserant E."/>
            <person name="Malbreil M."/>
            <person name="Kuo A."/>
            <person name="Kohler A."/>
            <person name="Symeonidi A."/>
            <person name="Balestrini R."/>
            <person name="Charron P."/>
            <person name="Duensing N."/>
            <person name="Frei Dit Frey N."/>
            <person name="Gianinazzi-Pearson V."/>
            <person name="Gilbert L.B."/>
            <person name="Handa Y."/>
            <person name="Herr J.R."/>
            <person name="Hijri M."/>
            <person name="Koul R."/>
            <person name="Kawaguchi M."/>
            <person name="Krajinski F."/>
            <person name="Lammers P.J."/>
            <person name="Masclaux F.G."/>
            <person name="Murat C."/>
            <person name="Morin E."/>
            <person name="Ndikumana S."/>
            <person name="Pagni M."/>
            <person name="Petitpierre D."/>
            <person name="Requena N."/>
            <person name="Rosikiewicz P."/>
            <person name="Riley R."/>
            <person name="Saito K."/>
            <person name="San Clemente H."/>
            <person name="Shapiro H."/>
            <person name="van Tuinen D."/>
            <person name="Becard G."/>
            <person name="Bonfante P."/>
            <person name="Paszkowski U."/>
            <person name="Shachar-Hill Y.Y."/>
            <person name="Tuskan G.A."/>
            <person name="Young P.W."/>
            <person name="Sanders I.R."/>
            <person name="Henrissat B."/>
            <person name="Rensing S.A."/>
            <person name="Grigoriev I.V."/>
            <person name="Corradi N."/>
            <person name="Roux C."/>
            <person name="Martin F."/>
        </authorList>
    </citation>
    <scope>NUCLEOTIDE SEQUENCE [LARGE SCALE GENOMIC DNA]</scope>
    <source>
        <strain evidence="2 3">DAOM 197198</strain>
    </source>
</reference>